<sequence length="950" mass="105619">MSIEITRSYALILIPMILLFMYLTLKKLNNIVRKDKLILISRIIILILIVIGISDTTINLKGENISTVFLLDVSDSMSDFKSEGIKFIDNALKEMPKNNKAGVVVFGDNASIDKFMDDSKEYKQIKSGPIVNSTNIEEAVNSSLSLFDKGAAKRIVLISDGEENQGDALKNIPVINKENIDFKVYKVENALGDEVYVEEVKVPDNISIGEEFSVITKIQSNVQTKSKLTLFSGRDKKGEQEVELQKGTNTFVFKDIQTTGGFKFYRVLIQPEKDSNKKNNEYSCFTNVISKPNILVVEGKTGSGAGIIETLKAANSEYNVILPAGAPTTLNEMLEYKTIVLADVHVDDLNKGFMENVESYAKDYGGGIVTFGGENSYALGGYKNTALEKVLPVNMDKKGKNEVPQISISLVIDKSGSMSGGDGNVSKLTLAKEAAMKSLDNLRATDEINVIAFDDSYQKVVERQSVKDKEEIKGMIAGIGNGGGTSIYPALEEAYKTQSESSAKIKHIILLTDGQDGLGINNYEELIGNINSGEITLSTVSVGEDADAGLLGKLSEMGKGRSYHTDKYTDIPRIFAKEVLLSTGTYIINEEFQPKVVSNHEILSGVLVDNSLPTLYGYVGTSIKDKAIEILSSNHDEPILAANQYGLGKTVSWMADINGQWSGNFLTWNKGAQLIKNAIYWTIPDLSEEGKVSINQSGNEAVVEFYSDSVKDRSKIKGVYNSEKGESGELELTQEEPGKFVGRAKLNELGFYTFNIREENNGEVLNNYNGAFSLQYSEEYKFNKNKNKVDTLVNEVKGSFINNPKDVFKGELKSNYKPVNLTIPALVEAILLFLLDIAYRRLNLDLKKYFNRFKVKFNLNKGKVNIDIHKKKEKRSFENLNQNYDLNNKENKNAVDSDKVYKNQGKEEAVTQENIEKTKDKPKEKKERSKNKTEKLDTSSLLKNKRQRGN</sequence>
<dbReference type="InterPro" id="IPR002035">
    <property type="entry name" value="VWF_A"/>
</dbReference>
<reference evidence="4 5" key="1">
    <citation type="submission" date="2016-05" db="EMBL/GenBank/DDBJ databases">
        <title>Microbial solvent formation.</title>
        <authorList>
            <person name="Poehlein A."/>
            <person name="Montoya Solano J.D."/>
            <person name="Flitsch S."/>
            <person name="Krabben P."/>
            <person name="Duerre P."/>
            <person name="Daniel R."/>
        </authorList>
    </citation>
    <scope>NUCLEOTIDE SEQUENCE [LARGE SCALE GENOMIC DNA]</scope>
    <source>
        <strain evidence="4 5">DSM 2619</strain>
    </source>
</reference>
<dbReference type="Pfam" id="PF00092">
    <property type="entry name" value="VWA"/>
    <property type="match status" value="1"/>
</dbReference>
<dbReference type="Pfam" id="PF07090">
    <property type="entry name" value="GATase1_like"/>
    <property type="match status" value="1"/>
</dbReference>
<dbReference type="SMART" id="SM00327">
    <property type="entry name" value="VWA"/>
    <property type="match status" value="2"/>
</dbReference>
<dbReference type="STRING" id="29367.CLPUN_13130"/>
<evidence type="ECO:0000313" key="4">
    <source>
        <dbReference type="EMBL" id="OOM80647.1"/>
    </source>
</evidence>
<keyword evidence="2" id="KW-0812">Transmembrane</keyword>
<evidence type="ECO:0000313" key="5">
    <source>
        <dbReference type="Proteomes" id="UP000190890"/>
    </source>
</evidence>
<dbReference type="CDD" id="cd00198">
    <property type="entry name" value="vWFA"/>
    <property type="match status" value="1"/>
</dbReference>
<dbReference type="EMBL" id="LZZM01000080">
    <property type="protein sequence ID" value="OOM80647.1"/>
    <property type="molecule type" value="Genomic_DNA"/>
</dbReference>
<dbReference type="PANTHER" id="PTHR37947:SF2">
    <property type="entry name" value="VON WILLEBRAND FACTOR TYPE A"/>
    <property type="match status" value="1"/>
</dbReference>
<feature type="transmembrane region" description="Helical" evidence="2">
    <location>
        <begin position="37"/>
        <end position="54"/>
    </location>
</feature>
<evidence type="ECO:0000259" key="3">
    <source>
        <dbReference type="PROSITE" id="PS50234"/>
    </source>
</evidence>
<dbReference type="Pfam" id="PF13519">
    <property type="entry name" value="VWA_2"/>
    <property type="match status" value="1"/>
</dbReference>
<dbReference type="RefSeq" id="WP_077846520.1">
    <property type="nucleotide sequence ID" value="NZ_LZZM01000080.1"/>
</dbReference>
<accession>A0A1S8TSD2</accession>
<comment type="caution">
    <text evidence="4">The sequence shown here is derived from an EMBL/GenBank/DDBJ whole genome shotgun (WGS) entry which is preliminary data.</text>
</comment>
<dbReference type="AlphaFoldDB" id="A0A1S8TSD2"/>
<dbReference type="PANTHER" id="PTHR37947">
    <property type="entry name" value="BLL2462 PROTEIN"/>
    <property type="match status" value="1"/>
</dbReference>
<dbReference type="InterPro" id="IPR029062">
    <property type="entry name" value="Class_I_gatase-like"/>
</dbReference>
<dbReference type="OrthoDB" id="9781333at2"/>
<evidence type="ECO:0000256" key="1">
    <source>
        <dbReference type="SAM" id="MobiDB-lite"/>
    </source>
</evidence>
<keyword evidence="2" id="KW-0472">Membrane</keyword>
<protein>
    <submittedName>
        <fullName evidence="4">VWA domain containing CoxE-like protein</fullName>
    </submittedName>
</protein>
<dbReference type="InterPro" id="IPR036465">
    <property type="entry name" value="vWFA_dom_sf"/>
</dbReference>
<organism evidence="4 5">
    <name type="scientific">Clostridium puniceum</name>
    <dbReference type="NCBI Taxonomy" id="29367"/>
    <lineage>
        <taxon>Bacteria</taxon>
        <taxon>Bacillati</taxon>
        <taxon>Bacillota</taxon>
        <taxon>Clostridia</taxon>
        <taxon>Eubacteriales</taxon>
        <taxon>Clostridiaceae</taxon>
        <taxon>Clostridium</taxon>
    </lineage>
</organism>
<name>A0A1S8TSD2_9CLOT</name>
<evidence type="ECO:0000256" key="2">
    <source>
        <dbReference type="SAM" id="Phobius"/>
    </source>
</evidence>
<feature type="domain" description="VWFA" evidence="3">
    <location>
        <begin position="66"/>
        <end position="256"/>
    </location>
</feature>
<proteinExistence type="predicted"/>
<feature type="region of interest" description="Disordered" evidence="1">
    <location>
        <begin position="884"/>
        <end position="950"/>
    </location>
</feature>
<dbReference type="InterPro" id="IPR010768">
    <property type="entry name" value="GATase1-like"/>
</dbReference>
<dbReference type="Proteomes" id="UP000190890">
    <property type="component" value="Unassembled WGS sequence"/>
</dbReference>
<dbReference type="SUPFAM" id="SSF53300">
    <property type="entry name" value="vWA-like"/>
    <property type="match status" value="2"/>
</dbReference>
<dbReference type="Gene3D" id="3.40.50.880">
    <property type="match status" value="1"/>
</dbReference>
<feature type="transmembrane region" description="Helical" evidence="2">
    <location>
        <begin position="6"/>
        <end position="25"/>
    </location>
</feature>
<feature type="domain" description="VWFA" evidence="3">
    <location>
        <begin position="407"/>
        <end position="579"/>
    </location>
</feature>
<keyword evidence="2" id="KW-1133">Transmembrane helix</keyword>
<dbReference type="PROSITE" id="PS50234">
    <property type="entry name" value="VWFA"/>
    <property type="match status" value="2"/>
</dbReference>
<dbReference type="Gene3D" id="3.40.50.410">
    <property type="entry name" value="von Willebrand factor, type A domain"/>
    <property type="match status" value="2"/>
</dbReference>
<keyword evidence="5" id="KW-1185">Reference proteome</keyword>
<feature type="compositionally biased region" description="Basic and acidic residues" evidence="1">
    <location>
        <begin position="887"/>
        <end position="937"/>
    </location>
</feature>
<dbReference type="SUPFAM" id="SSF52317">
    <property type="entry name" value="Class I glutamine amidotransferase-like"/>
    <property type="match status" value="1"/>
</dbReference>
<gene>
    <name evidence="4" type="ORF">CLPUN_13130</name>
</gene>